<comment type="caution">
    <text evidence="1">The sequence shown here is derived from an EMBL/GenBank/DDBJ whole genome shotgun (WGS) entry which is preliminary data.</text>
</comment>
<organism evidence="1 2">
    <name type="scientific">Fictibacillus terranigra</name>
    <dbReference type="NCBI Taxonomy" id="3058424"/>
    <lineage>
        <taxon>Bacteria</taxon>
        <taxon>Bacillati</taxon>
        <taxon>Bacillota</taxon>
        <taxon>Bacilli</taxon>
        <taxon>Bacillales</taxon>
        <taxon>Fictibacillaceae</taxon>
        <taxon>Fictibacillus</taxon>
    </lineage>
</organism>
<dbReference type="RefSeq" id="WP_290399767.1">
    <property type="nucleotide sequence ID" value="NZ_JAUHLN010000002.1"/>
</dbReference>
<protein>
    <submittedName>
        <fullName evidence="1">Uncharacterized protein</fullName>
    </submittedName>
</protein>
<evidence type="ECO:0000313" key="2">
    <source>
        <dbReference type="Proteomes" id="UP001168694"/>
    </source>
</evidence>
<gene>
    <name evidence="1" type="ORF">QYF49_11670</name>
</gene>
<keyword evidence="2" id="KW-1185">Reference proteome</keyword>
<name>A0ABT8E703_9BACL</name>
<reference evidence="1" key="1">
    <citation type="submission" date="2023-06" db="EMBL/GenBank/DDBJ databases">
        <title>Draft Genome Sequences of Representative Paenibacillus Polymyxa, Bacillus cereus, Fictibacillus sp., and Brevibacillus agri Strains Isolated from Amazonian Dark Earth.</title>
        <authorList>
            <person name="Pellegrinetti T.A."/>
            <person name="Cunha I.C.M."/>
            <person name="Chaves M.G."/>
            <person name="Freitas A.S."/>
            <person name="Silva A.V.R."/>
            <person name="Tsai S.M."/>
            <person name="Mendes L.W."/>
        </authorList>
    </citation>
    <scope>NUCLEOTIDE SEQUENCE</scope>
    <source>
        <strain evidence="1">CENA-BCM004</strain>
    </source>
</reference>
<proteinExistence type="predicted"/>
<accession>A0ABT8E703</accession>
<evidence type="ECO:0000313" key="1">
    <source>
        <dbReference type="EMBL" id="MDN4073659.1"/>
    </source>
</evidence>
<dbReference type="Proteomes" id="UP001168694">
    <property type="component" value="Unassembled WGS sequence"/>
</dbReference>
<dbReference type="EMBL" id="JAUHLN010000002">
    <property type="protein sequence ID" value="MDN4073659.1"/>
    <property type="molecule type" value="Genomic_DNA"/>
</dbReference>
<sequence length="138" mass="15736">MTHVDYSIEHHLNANHDWKALNNNSPHPLHLSAEDSNVFITLRESSNVRILATSLSDIKSFETAIKSTFLFVIDHIITDTENKEEFIQDLMTFTDLQPKKKINIEIENCRNIIVDATDKEFFAAADLALNILSNLINV</sequence>